<feature type="non-terminal residue" evidence="1">
    <location>
        <position position="1"/>
    </location>
</feature>
<gene>
    <name evidence="1" type="ORF">QYT958_LOCUS44282</name>
</gene>
<organism evidence="1 2">
    <name type="scientific">Rotaria socialis</name>
    <dbReference type="NCBI Taxonomy" id="392032"/>
    <lineage>
        <taxon>Eukaryota</taxon>
        <taxon>Metazoa</taxon>
        <taxon>Spiralia</taxon>
        <taxon>Gnathifera</taxon>
        <taxon>Rotifera</taxon>
        <taxon>Eurotatoria</taxon>
        <taxon>Bdelloidea</taxon>
        <taxon>Philodinida</taxon>
        <taxon>Philodinidae</taxon>
        <taxon>Rotaria</taxon>
    </lineage>
</organism>
<proteinExistence type="predicted"/>
<sequence>MQEVILRGPPFCMLDLTPKEIIAKIKKPPPLLRPSVSKQVAPPEYINS</sequence>
<dbReference type="AlphaFoldDB" id="A0A822E8B0"/>
<dbReference type="Proteomes" id="UP000663848">
    <property type="component" value="Unassembled WGS sequence"/>
</dbReference>
<reference evidence="1" key="1">
    <citation type="submission" date="2021-02" db="EMBL/GenBank/DDBJ databases">
        <authorList>
            <person name="Nowell W R."/>
        </authorList>
    </citation>
    <scope>NUCLEOTIDE SEQUENCE</scope>
</reference>
<evidence type="ECO:0000313" key="1">
    <source>
        <dbReference type="EMBL" id="CAF5089628.1"/>
    </source>
</evidence>
<comment type="caution">
    <text evidence="1">The sequence shown here is derived from an EMBL/GenBank/DDBJ whole genome shotgun (WGS) entry which is preliminary data.</text>
</comment>
<accession>A0A822E8B0</accession>
<dbReference type="EMBL" id="CAJOBR010067769">
    <property type="protein sequence ID" value="CAF5089628.1"/>
    <property type="molecule type" value="Genomic_DNA"/>
</dbReference>
<protein>
    <submittedName>
        <fullName evidence="1">Uncharacterized protein</fullName>
    </submittedName>
</protein>
<name>A0A822E8B0_9BILA</name>
<evidence type="ECO:0000313" key="2">
    <source>
        <dbReference type="Proteomes" id="UP000663848"/>
    </source>
</evidence>